<dbReference type="AlphaFoldDB" id="A0A2R6X8R3"/>
<keyword evidence="8 11" id="KW-1133">Transmembrane helix</keyword>
<dbReference type="GO" id="GO:0005789">
    <property type="term" value="C:endoplasmic reticulum membrane"/>
    <property type="evidence" value="ECO:0007669"/>
    <property type="project" value="UniProtKB-SubCell"/>
</dbReference>
<feature type="transmembrane region" description="Helical" evidence="11">
    <location>
        <begin position="7"/>
        <end position="28"/>
    </location>
</feature>
<protein>
    <submittedName>
        <fullName evidence="12">Uncharacterized protein</fullName>
    </submittedName>
</protein>
<keyword evidence="10 11" id="KW-0472">Membrane</keyword>
<keyword evidence="7" id="KW-0653">Protein transport</keyword>
<keyword evidence="13" id="KW-1185">Reference proteome</keyword>
<evidence type="ECO:0000256" key="5">
    <source>
        <dbReference type="ARBA" id="ARBA00022692"/>
    </source>
</evidence>
<keyword evidence="5 11" id="KW-0812">Transmembrane</keyword>
<keyword evidence="9" id="KW-0333">Golgi apparatus</keyword>
<dbReference type="InterPro" id="IPR005578">
    <property type="entry name" value="Yif1_fam"/>
</dbReference>
<sequence length="92" mass="10679">MGSGDATLFDVVAYSRYAFVVVSFAILFRILSSYWIVPWIVGLWTGLCMEIFLVKSMKRILFAEVRSYDRDCSRHHYVLLYMGVVQLPLFSL</sequence>
<comment type="similarity">
    <text evidence="3">Belongs to the YIF1 family.</text>
</comment>
<comment type="subcellular location">
    <subcellularLocation>
        <location evidence="1">Endoplasmic reticulum membrane</location>
        <topology evidence="1">Multi-pass membrane protein</topology>
    </subcellularLocation>
    <subcellularLocation>
        <location evidence="2">Golgi apparatus membrane</location>
        <topology evidence="2">Multi-pass membrane protein</topology>
    </subcellularLocation>
</comment>
<dbReference type="PANTHER" id="PTHR14083:SF0">
    <property type="entry name" value="YIP1D-INTERACTING FACTOR 1, ISOFORM C"/>
    <property type="match status" value="1"/>
</dbReference>
<organism evidence="12 13">
    <name type="scientific">Marchantia polymorpha</name>
    <name type="common">Common liverwort</name>
    <name type="synonym">Marchantia aquatica</name>
    <dbReference type="NCBI Taxonomy" id="3197"/>
    <lineage>
        <taxon>Eukaryota</taxon>
        <taxon>Viridiplantae</taxon>
        <taxon>Streptophyta</taxon>
        <taxon>Embryophyta</taxon>
        <taxon>Marchantiophyta</taxon>
        <taxon>Marchantiopsida</taxon>
        <taxon>Marchantiidae</taxon>
        <taxon>Marchantiales</taxon>
        <taxon>Marchantiaceae</taxon>
        <taxon>Marchantia</taxon>
    </lineage>
</organism>
<feature type="transmembrane region" description="Helical" evidence="11">
    <location>
        <begin position="34"/>
        <end position="54"/>
    </location>
</feature>
<evidence type="ECO:0000256" key="3">
    <source>
        <dbReference type="ARBA" id="ARBA00009727"/>
    </source>
</evidence>
<evidence type="ECO:0000256" key="2">
    <source>
        <dbReference type="ARBA" id="ARBA00004653"/>
    </source>
</evidence>
<name>A0A2R6X8R3_MARPO</name>
<keyword evidence="4" id="KW-0813">Transport</keyword>
<dbReference type="GO" id="GO:0015031">
    <property type="term" value="P:protein transport"/>
    <property type="evidence" value="ECO:0007669"/>
    <property type="project" value="UniProtKB-KW"/>
</dbReference>
<accession>A0A2R6X8R3</accession>
<evidence type="ECO:0000256" key="4">
    <source>
        <dbReference type="ARBA" id="ARBA00022448"/>
    </source>
</evidence>
<evidence type="ECO:0000313" key="13">
    <source>
        <dbReference type="Proteomes" id="UP000244005"/>
    </source>
</evidence>
<dbReference type="GO" id="GO:0006888">
    <property type="term" value="P:endoplasmic reticulum to Golgi vesicle-mediated transport"/>
    <property type="evidence" value="ECO:0007669"/>
    <property type="project" value="InterPro"/>
</dbReference>
<evidence type="ECO:0000256" key="11">
    <source>
        <dbReference type="SAM" id="Phobius"/>
    </source>
</evidence>
<evidence type="ECO:0000256" key="8">
    <source>
        <dbReference type="ARBA" id="ARBA00022989"/>
    </source>
</evidence>
<dbReference type="PANTHER" id="PTHR14083">
    <property type="entry name" value="YIP1 INTERACTING FACTOR HOMOLOG YIF1 PROTEIN"/>
    <property type="match status" value="1"/>
</dbReference>
<dbReference type="GO" id="GO:0000139">
    <property type="term" value="C:Golgi membrane"/>
    <property type="evidence" value="ECO:0007669"/>
    <property type="project" value="UniProtKB-SubCell"/>
</dbReference>
<dbReference type="Pfam" id="PF03878">
    <property type="entry name" value="YIF1"/>
    <property type="match status" value="1"/>
</dbReference>
<gene>
    <name evidence="12" type="ORF">MARPO_0029s0036</name>
</gene>
<dbReference type="OrthoDB" id="337750at2759"/>
<evidence type="ECO:0000313" key="12">
    <source>
        <dbReference type="EMBL" id="PTQ42493.1"/>
    </source>
</evidence>
<keyword evidence="6" id="KW-0256">Endoplasmic reticulum</keyword>
<evidence type="ECO:0000256" key="9">
    <source>
        <dbReference type="ARBA" id="ARBA00023034"/>
    </source>
</evidence>
<evidence type="ECO:0000256" key="1">
    <source>
        <dbReference type="ARBA" id="ARBA00004477"/>
    </source>
</evidence>
<dbReference type="OMA" id="WIVPWIV"/>
<evidence type="ECO:0000256" key="7">
    <source>
        <dbReference type="ARBA" id="ARBA00022927"/>
    </source>
</evidence>
<dbReference type="EMBL" id="KZ772701">
    <property type="protein sequence ID" value="PTQ42493.1"/>
    <property type="molecule type" value="Genomic_DNA"/>
</dbReference>
<proteinExistence type="inferred from homology"/>
<reference evidence="13" key="1">
    <citation type="journal article" date="2017" name="Cell">
        <title>Insights into land plant evolution garnered from the Marchantia polymorpha genome.</title>
        <authorList>
            <person name="Bowman J.L."/>
            <person name="Kohchi T."/>
            <person name="Yamato K.T."/>
            <person name="Jenkins J."/>
            <person name="Shu S."/>
            <person name="Ishizaki K."/>
            <person name="Yamaoka S."/>
            <person name="Nishihama R."/>
            <person name="Nakamura Y."/>
            <person name="Berger F."/>
            <person name="Adam C."/>
            <person name="Aki S.S."/>
            <person name="Althoff F."/>
            <person name="Araki T."/>
            <person name="Arteaga-Vazquez M.A."/>
            <person name="Balasubrmanian S."/>
            <person name="Barry K."/>
            <person name="Bauer D."/>
            <person name="Boehm C.R."/>
            <person name="Briginshaw L."/>
            <person name="Caballero-Perez J."/>
            <person name="Catarino B."/>
            <person name="Chen F."/>
            <person name="Chiyoda S."/>
            <person name="Chovatia M."/>
            <person name="Davies K.M."/>
            <person name="Delmans M."/>
            <person name="Demura T."/>
            <person name="Dierschke T."/>
            <person name="Dolan L."/>
            <person name="Dorantes-Acosta A.E."/>
            <person name="Eklund D.M."/>
            <person name="Florent S.N."/>
            <person name="Flores-Sandoval E."/>
            <person name="Fujiyama A."/>
            <person name="Fukuzawa H."/>
            <person name="Galik B."/>
            <person name="Grimanelli D."/>
            <person name="Grimwood J."/>
            <person name="Grossniklaus U."/>
            <person name="Hamada T."/>
            <person name="Haseloff J."/>
            <person name="Hetherington A.J."/>
            <person name="Higo A."/>
            <person name="Hirakawa Y."/>
            <person name="Hundley H.N."/>
            <person name="Ikeda Y."/>
            <person name="Inoue K."/>
            <person name="Inoue S.I."/>
            <person name="Ishida S."/>
            <person name="Jia Q."/>
            <person name="Kakita M."/>
            <person name="Kanazawa T."/>
            <person name="Kawai Y."/>
            <person name="Kawashima T."/>
            <person name="Kennedy M."/>
            <person name="Kinose K."/>
            <person name="Kinoshita T."/>
            <person name="Kohara Y."/>
            <person name="Koide E."/>
            <person name="Komatsu K."/>
            <person name="Kopischke S."/>
            <person name="Kubo M."/>
            <person name="Kyozuka J."/>
            <person name="Lagercrantz U."/>
            <person name="Lin S.S."/>
            <person name="Lindquist E."/>
            <person name="Lipzen A.M."/>
            <person name="Lu C.W."/>
            <person name="De Luna E."/>
            <person name="Martienssen R.A."/>
            <person name="Minamino N."/>
            <person name="Mizutani M."/>
            <person name="Mizutani M."/>
            <person name="Mochizuki N."/>
            <person name="Monte I."/>
            <person name="Mosher R."/>
            <person name="Nagasaki H."/>
            <person name="Nakagami H."/>
            <person name="Naramoto S."/>
            <person name="Nishitani K."/>
            <person name="Ohtani M."/>
            <person name="Okamoto T."/>
            <person name="Okumura M."/>
            <person name="Phillips J."/>
            <person name="Pollak B."/>
            <person name="Reinders A."/>
            <person name="Rovekamp M."/>
            <person name="Sano R."/>
            <person name="Sawa S."/>
            <person name="Schmid M.W."/>
            <person name="Shirakawa M."/>
            <person name="Solano R."/>
            <person name="Spunde A."/>
            <person name="Suetsugu N."/>
            <person name="Sugano S."/>
            <person name="Sugiyama A."/>
            <person name="Sun R."/>
            <person name="Suzuki Y."/>
            <person name="Takenaka M."/>
            <person name="Takezawa D."/>
            <person name="Tomogane H."/>
            <person name="Tsuzuki M."/>
            <person name="Ueda T."/>
            <person name="Umeda M."/>
            <person name="Ward J.M."/>
            <person name="Watanabe Y."/>
            <person name="Yazaki K."/>
            <person name="Yokoyama R."/>
            <person name="Yoshitake Y."/>
            <person name="Yotsui I."/>
            <person name="Zachgo S."/>
            <person name="Schmutz J."/>
        </authorList>
    </citation>
    <scope>NUCLEOTIDE SEQUENCE [LARGE SCALE GENOMIC DNA]</scope>
    <source>
        <strain evidence="13">Tak-1</strain>
    </source>
</reference>
<evidence type="ECO:0000256" key="10">
    <source>
        <dbReference type="ARBA" id="ARBA00023136"/>
    </source>
</evidence>
<dbReference type="Proteomes" id="UP000244005">
    <property type="component" value="Unassembled WGS sequence"/>
</dbReference>
<evidence type="ECO:0000256" key="6">
    <source>
        <dbReference type="ARBA" id="ARBA00022824"/>
    </source>
</evidence>